<dbReference type="Gene3D" id="3.10.310.50">
    <property type="match status" value="1"/>
</dbReference>
<gene>
    <name evidence="4" type="ORF">KW868_10315</name>
</gene>
<dbReference type="Proteomes" id="UP000887320">
    <property type="component" value="Unassembled WGS sequence"/>
</dbReference>
<protein>
    <submittedName>
        <fullName evidence="4">TPM domain-containing protein</fullName>
    </submittedName>
</protein>
<evidence type="ECO:0000313" key="5">
    <source>
        <dbReference type="Proteomes" id="UP000887320"/>
    </source>
</evidence>
<accession>A0A8X8GD18</accession>
<keyword evidence="2" id="KW-0472">Membrane</keyword>
<keyword evidence="2" id="KW-1133">Transmembrane helix</keyword>
<dbReference type="PANTHER" id="PTHR30373:SF2">
    <property type="entry name" value="UPF0603 PROTEIN YGCG"/>
    <property type="match status" value="1"/>
</dbReference>
<dbReference type="RefSeq" id="WP_234623345.1">
    <property type="nucleotide sequence ID" value="NZ_JAHWXT010000003.1"/>
</dbReference>
<dbReference type="PANTHER" id="PTHR30373">
    <property type="entry name" value="UPF0603 PROTEIN YGCG"/>
    <property type="match status" value="1"/>
</dbReference>
<dbReference type="EMBL" id="JAHWXT010000003">
    <property type="protein sequence ID" value="MCF0264854.1"/>
    <property type="molecule type" value="Genomic_DNA"/>
</dbReference>
<evidence type="ECO:0000256" key="2">
    <source>
        <dbReference type="SAM" id="Phobius"/>
    </source>
</evidence>
<dbReference type="AlphaFoldDB" id="A0A8X8GD18"/>
<sequence>MIEWQEKSVMKNMSTILFVFLGLMLSVQSSVWAETATATDEQEAQDAIVLGKVVPNANLPNVIGSKPSDTQNQVNQTPTTQQVPQSPVQNVPQVANDMAEGETTRNIPTLNQPVVDQAKVLSAAEKQNLEQQIRDIYRQGKAQIGIIIVPTTGQEGIFDFAMRVAEQWKLGSAKQDNGLLIAVAVNDQKIHIATGYGLEGVLPDIMVSRIIRNQITPDFKQGQYAQGLQGGVNEIERILNLDPEIAKQAADELKARQTQALQEQEAKDRTLTTAMVILVIGIFASFIVGNRLSAAVAGVTATAAGLIYGSGIVMSLVLGFGIFFLLITSLAQLIFQMFLSGGGRGGSSGGGGGFGGGGGYSGGGGGFGGGGASGSW</sequence>
<feature type="compositionally biased region" description="Low complexity" evidence="1">
    <location>
        <begin position="70"/>
        <end position="89"/>
    </location>
</feature>
<reference evidence="4" key="1">
    <citation type="submission" date="2021-07" db="EMBL/GenBank/DDBJ databases">
        <authorList>
            <person name="Fernandez M."/>
            <person name="Pereira P."/>
            <person name="Torres Tejerizo G.A."/>
            <person name="Gonzalez P."/>
            <person name="Agostini E."/>
        </authorList>
    </citation>
    <scope>NUCLEOTIDE SEQUENCE</scope>
    <source>
        <strain evidence="4">SFC 500-1A</strain>
    </source>
</reference>
<comment type="caution">
    <text evidence="4">The sequence shown here is derived from an EMBL/GenBank/DDBJ whole genome shotgun (WGS) entry which is preliminary data.</text>
</comment>
<evidence type="ECO:0000256" key="1">
    <source>
        <dbReference type="SAM" id="MobiDB-lite"/>
    </source>
</evidence>
<keyword evidence="2" id="KW-0812">Transmembrane</keyword>
<feature type="region of interest" description="Disordered" evidence="1">
    <location>
        <begin position="61"/>
        <end position="89"/>
    </location>
</feature>
<evidence type="ECO:0000313" key="4">
    <source>
        <dbReference type="EMBL" id="MCF0264854.1"/>
    </source>
</evidence>
<organism evidence="4 5">
    <name type="scientific">Acinetobacter guillouiae</name>
    <name type="common">Acinetobacter genomosp. 11</name>
    <dbReference type="NCBI Taxonomy" id="106649"/>
    <lineage>
        <taxon>Bacteria</taxon>
        <taxon>Pseudomonadati</taxon>
        <taxon>Pseudomonadota</taxon>
        <taxon>Gammaproteobacteria</taxon>
        <taxon>Moraxellales</taxon>
        <taxon>Moraxellaceae</taxon>
        <taxon>Acinetobacter</taxon>
    </lineage>
</organism>
<dbReference type="InterPro" id="IPR007621">
    <property type="entry name" value="TPM_dom"/>
</dbReference>
<feature type="transmembrane region" description="Helical" evidence="2">
    <location>
        <begin position="271"/>
        <end position="288"/>
    </location>
</feature>
<dbReference type="Pfam" id="PF04536">
    <property type="entry name" value="TPM_phosphatase"/>
    <property type="match status" value="1"/>
</dbReference>
<evidence type="ECO:0000259" key="3">
    <source>
        <dbReference type="Pfam" id="PF04536"/>
    </source>
</evidence>
<feature type="domain" description="TPM" evidence="3">
    <location>
        <begin position="114"/>
        <end position="237"/>
    </location>
</feature>
<name>A0A8X8GD18_ACIGI</name>
<proteinExistence type="predicted"/>